<evidence type="ECO:0000256" key="4">
    <source>
        <dbReference type="ARBA" id="ARBA00022692"/>
    </source>
</evidence>
<evidence type="ECO:0000313" key="9">
    <source>
        <dbReference type="Proteomes" id="UP000285961"/>
    </source>
</evidence>
<dbReference type="SUPFAM" id="SSF103473">
    <property type="entry name" value="MFS general substrate transporter"/>
    <property type="match status" value="1"/>
</dbReference>
<keyword evidence="5 7" id="KW-1133">Transmembrane helix</keyword>
<evidence type="ECO:0000256" key="1">
    <source>
        <dbReference type="ARBA" id="ARBA00004651"/>
    </source>
</evidence>
<dbReference type="GO" id="GO:0008643">
    <property type="term" value="P:carbohydrate transport"/>
    <property type="evidence" value="ECO:0007669"/>
    <property type="project" value="InterPro"/>
</dbReference>
<dbReference type="EMBL" id="QZKI01000087">
    <property type="protein sequence ID" value="RJP69040.1"/>
    <property type="molecule type" value="Genomic_DNA"/>
</dbReference>
<dbReference type="InterPro" id="IPR039672">
    <property type="entry name" value="MFS_2"/>
</dbReference>
<keyword evidence="3" id="KW-1003">Cell membrane</keyword>
<dbReference type="Proteomes" id="UP000285961">
    <property type="component" value="Unassembled WGS sequence"/>
</dbReference>
<feature type="transmembrane region" description="Helical" evidence="7">
    <location>
        <begin position="93"/>
        <end position="110"/>
    </location>
</feature>
<comment type="similarity">
    <text evidence="2">Belongs to the sodium:galactoside symporter (TC 2.A.2) family.</text>
</comment>
<feature type="transmembrane region" description="Helical" evidence="7">
    <location>
        <begin position="380"/>
        <end position="402"/>
    </location>
</feature>
<feature type="transmembrane region" description="Helical" evidence="7">
    <location>
        <begin position="116"/>
        <end position="133"/>
    </location>
</feature>
<reference evidence="8 9" key="1">
    <citation type="journal article" date="2017" name="ISME J.">
        <title>Energy and carbon metabolisms in a deep terrestrial subsurface fluid microbial community.</title>
        <authorList>
            <person name="Momper L."/>
            <person name="Jungbluth S.P."/>
            <person name="Lee M.D."/>
            <person name="Amend J.P."/>
        </authorList>
    </citation>
    <scope>NUCLEOTIDE SEQUENCE [LARGE SCALE GENOMIC DNA]</scope>
    <source>
        <strain evidence="8">SURF_17</strain>
    </source>
</reference>
<evidence type="ECO:0000256" key="5">
    <source>
        <dbReference type="ARBA" id="ARBA00022989"/>
    </source>
</evidence>
<feature type="transmembrane region" description="Helical" evidence="7">
    <location>
        <begin position="279"/>
        <end position="299"/>
    </location>
</feature>
<dbReference type="AlphaFoldDB" id="A0A419EWJ7"/>
<gene>
    <name evidence="8" type="ORF">C4532_11850</name>
</gene>
<evidence type="ECO:0000256" key="2">
    <source>
        <dbReference type="ARBA" id="ARBA00009617"/>
    </source>
</evidence>
<dbReference type="InterPro" id="IPR001927">
    <property type="entry name" value="Na/Gal_symport"/>
</dbReference>
<proteinExistence type="inferred from homology"/>
<feature type="transmembrane region" description="Helical" evidence="7">
    <location>
        <begin position="23"/>
        <end position="48"/>
    </location>
</feature>
<dbReference type="PROSITE" id="PS00872">
    <property type="entry name" value="NA_GALACTOSIDE_SYMP"/>
    <property type="match status" value="1"/>
</dbReference>
<feature type="transmembrane region" description="Helical" evidence="7">
    <location>
        <begin position="193"/>
        <end position="214"/>
    </location>
</feature>
<name>A0A419EWJ7_9BACT</name>
<comment type="caution">
    <text evidence="8">The sequence shown here is derived from an EMBL/GenBank/DDBJ whole genome shotgun (WGS) entry which is preliminary data.</text>
</comment>
<organism evidence="8 9">
    <name type="scientific">Candidatus Abyssobacteria bacterium SURF_17</name>
    <dbReference type="NCBI Taxonomy" id="2093361"/>
    <lineage>
        <taxon>Bacteria</taxon>
        <taxon>Pseudomonadati</taxon>
        <taxon>Candidatus Hydrogenedentota</taxon>
        <taxon>Candidatus Abyssobacteria</taxon>
    </lineage>
</organism>
<dbReference type="CDD" id="cd17332">
    <property type="entry name" value="MFS_MelB_like"/>
    <property type="match status" value="1"/>
</dbReference>
<dbReference type="InterPro" id="IPR018043">
    <property type="entry name" value="Na/Gal_symport_CS"/>
</dbReference>
<feature type="transmembrane region" description="Helical" evidence="7">
    <location>
        <begin position="166"/>
        <end position="187"/>
    </location>
</feature>
<dbReference type="Pfam" id="PF13347">
    <property type="entry name" value="MFS_2"/>
    <property type="match status" value="1"/>
</dbReference>
<dbReference type="GO" id="GO:0005886">
    <property type="term" value="C:plasma membrane"/>
    <property type="evidence" value="ECO:0007669"/>
    <property type="project" value="UniProtKB-SubCell"/>
</dbReference>
<accession>A0A419EWJ7</accession>
<comment type="subcellular location">
    <subcellularLocation>
        <location evidence="1">Cell membrane</location>
        <topology evidence="1">Multi-pass membrane protein</topology>
    </subcellularLocation>
</comment>
<evidence type="ECO:0000313" key="8">
    <source>
        <dbReference type="EMBL" id="RJP69040.1"/>
    </source>
</evidence>
<evidence type="ECO:0000256" key="3">
    <source>
        <dbReference type="ARBA" id="ARBA00022475"/>
    </source>
</evidence>
<feature type="transmembrane region" description="Helical" evidence="7">
    <location>
        <begin position="242"/>
        <end position="267"/>
    </location>
</feature>
<dbReference type="Gene3D" id="1.20.1250.20">
    <property type="entry name" value="MFS general substrate transporter like domains"/>
    <property type="match status" value="2"/>
</dbReference>
<feature type="transmembrane region" description="Helical" evidence="7">
    <location>
        <begin position="414"/>
        <end position="436"/>
    </location>
</feature>
<dbReference type="InterPro" id="IPR036259">
    <property type="entry name" value="MFS_trans_sf"/>
</dbReference>
<keyword evidence="4 7" id="KW-0812">Transmembrane</keyword>
<feature type="transmembrane region" description="Helical" evidence="7">
    <location>
        <begin position="306"/>
        <end position="325"/>
    </location>
</feature>
<sequence length="459" mass="51495">MKPQTNFQEESSPKREKLSFKTLLSYGCSMIGINGTATMISVHLMFFYTDVVVIAPRVVGYVMFLAQVWDAFTDPAMGYLSDHTPWKWGRRRPYILLGSIPVAISFYLLFSPPTSLSASGVAVFFGFVFLLFFTCRTVWETPYAALAPELTHDYDERTRLSAFQQVFATLGDILGTMAPVVLVGFFATRREGFSFLGIVVGIMAIGSAVMTYWGTRENPHAARKSELSIGQSLLATLRNRPYLLLVLTSSCTAVSNYTTIAVIRYLIKYWFHKESLEAVFFGAFFVGVFVSIPIWIRVIDRMGKKAAYIMVMLVYSVLLWLILLLRQDAYIIFGIAMVVAGAFNIALWLIAGSIVPDVIEWDELHVGERREGAYYGIWTLIRKGSIGGAYLIISAVLELIGYAPNVEQTDLSLLGIRLLFGPIPSVLLIIGMLIFLKYPITKQVHRELLQKIAKQRTGR</sequence>
<feature type="transmembrane region" description="Helical" evidence="7">
    <location>
        <begin position="331"/>
        <end position="359"/>
    </location>
</feature>
<dbReference type="GO" id="GO:0015293">
    <property type="term" value="F:symporter activity"/>
    <property type="evidence" value="ECO:0007669"/>
    <property type="project" value="InterPro"/>
</dbReference>
<dbReference type="GO" id="GO:0006814">
    <property type="term" value="P:sodium ion transport"/>
    <property type="evidence" value="ECO:0007669"/>
    <property type="project" value="InterPro"/>
</dbReference>
<dbReference type="PANTHER" id="PTHR11328">
    <property type="entry name" value="MAJOR FACILITATOR SUPERFAMILY DOMAIN-CONTAINING PROTEIN"/>
    <property type="match status" value="1"/>
</dbReference>
<keyword evidence="6 7" id="KW-0472">Membrane</keyword>
<protein>
    <submittedName>
        <fullName evidence="8">MFS transporter</fullName>
    </submittedName>
</protein>
<dbReference type="PANTHER" id="PTHR11328:SF28">
    <property type="entry name" value="MAJOR FACILITATOR SUPERFAMILY DOMAIN-CONTAINING PROTEIN 12"/>
    <property type="match status" value="1"/>
</dbReference>
<dbReference type="NCBIfam" id="TIGR00792">
    <property type="entry name" value="gph"/>
    <property type="match status" value="1"/>
</dbReference>
<feature type="transmembrane region" description="Helical" evidence="7">
    <location>
        <begin position="54"/>
        <end position="72"/>
    </location>
</feature>
<evidence type="ECO:0000256" key="6">
    <source>
        <dbReference type="ARBA" id="ARBA00023136"/>
    </source>
</evidence>
<evidence type="ECO:0000256" key="7">
    <source>
        <dbReference type="SAM" id="Phobius"/>
    </source>
</evidence>